<evidence type="ECO:0000313" key="6">
    <source>
        <dbReference type="Proteomes" id="UP001296706"/>
    </source>
</evidence>
<dbReference type="Pfam" id="PF02779">
    <property type="entry name" value="Transket_pyr"/>
    <property type="match status" value="1"/>
</dbReference>
<proteinExistence type="predicted"/>
<dbReference type="EMBL" id="JAAXKY010000061">
    <property type="protein sequence ID" value="NMH79182.1"/>
    <property type="molecule type" value="Genomic_DNA"/>
</dbReference>
<keyword evidence="6" id="KW-1185">Reference proteome</keyword>
<dbReference type="InterPro" id="IPR029061">
    <property type="entry name" value="THDP-binding"/>
</dbReference>
<dbReference type="Pfam" id="PF02780">
    <property type="entry name" value="Transketolase_C"/>
    <property type="match status" value="1"/>
</dbReference>
<dbReference type="SUPFAM" id="SSF52518">
    <property type="entry name" value="Thiamin diphosphate-binding fold (THDP-binding)"/>
    <property type="match status" value="1"/>
</dbReference>
<dbReference type="Gene3D" id="3.40.50.920">
    <property type="match status" value="1"/>
</dbReference>
<protein>
    <submittedName>
        <fullName evidence="5">Alpha-ketoacid dehydrogenase subunit beta</fullName>
    </submittedName>
</protein>
<dbReference type="SMART" id="SM00861">
    <property type="entry name" value="Transket_pyr"/>
    <property type="match status" value="1"/>
</dbReference>
<organism evidence="5 6">
    <name type="scientific">Pseudonocardia xinjiangensis</name>
    <dbReference type="NCBI Taxonomy" id="75289"/>
    <lineage>
        <taxon>Bacteria</taxon>
        <taxon>Bacillati</taxon>
        <taxon>Actinomycetota</taxon>
        <taxon>Actinomycetes</taxon>
        <taxon>Pseudonocardiales</taxon>
        <taxon>Pseudonocardiaceae</taxon>
        <taxon>Pseudonocardia</taxon>
    </lineage>
</organism>
<evidence type="ECO:0000313" key="5">
    <source>
        <dbReference type="EMBL" id="NMH79182.1"/>
    </source>
</evidence>
<evidence type="ECO:0000256" key="1">
    <source>
        <dbReference type="ARBA" id="ARBA00001964"/>
    </source>
</evidence>
<feature type="domain" description="Transketolase-like pyrimidine-binding" evidence="4">
    <location>
        <begin position="9"/>
        <end position="178"/>
    </location>
</feature>
<dbReference type="PANTHER" id="PTHR43257:SF2">
    <property type="entry name" value="PYRUVATE DEHYDROGENASE E1 COMPONENT SUBUNIT BETA"/>
    <property type="match status" value="1"/>
</dbReference>
<dbReference type="InterPro" id="IPR009014">
    <property type="entry name" value="Transketo_C/PFOR_II"/>
</dbReference>
<dbReference type="InterPro" id="IPR005475">
    <property type="entry name" value="Transketolase-like_Pyr-bd"/>
</dbReference>
<dbReference type="RefSeq" id="WP_169397248.1">
    <property type="nucleotide sequence ID" value="NZ_BAAAJH010000027.1"/>
</dbReference>
<keyword evidence="2" id="KW-0560">Oxidoreductase</keyword>
<dbReference type="SUPFAM" id="SSF52922">
    <property type="entry name" value="TK C-terminal domain-like"/>
    <property type="match status" value="1"/>
</dbReference>
<dbReference type="PANTHER" id="PTHR43257">
    <property type="entry name" value="PYRUVATE DEHYDROGENASE E1 COMPONENT BETA SUBUNIT"/>
    <property type="match status" value="1"/>
</dbReference>
<evidence type="ECO:0000256" key="2">
    <source>
        <dbReference type="ARBA" id="ARBA00023002"/>
    </source>
</evidence>
<dbReference type="Gene3D" id="3.40.50.970">
    <property type="match status" value="1"/>
</dbReference>
<accession>A0ABX1RFL2</accession>
<name>A0ABX1RFL2_9PSEU</name>
<comment type="caution">
    <text evidence="5">The sequence shown here is derived from an EMBL/GenBank/DDBJ whole genome shotgun (WGS) entry which is preliminary data.</text>
</comment>
<reference evidence="5 6" key="1">
    <citation type="submission" date="2020-04" db="EMBL/GenBank/DDBJ databases">
        <authorList>
            <person name="Klaysubun C."/>
            <person name="Duangmal K."/>
            <person name="Lipun K."/>
        </authorList>
    </citation>
    <scope>NUCLEOTIDE SEQUENCE [LARGE SCALE GENOMIC DNA]</scope>
    <source>
        <strain evidence="5 6">JCM 11839</strain>
    </source>
</reference>
<comment type="cofactor">
    <cofactor evidence="1">
        <name>thiamine diphosphate</name>
        <dbReference type="ChEBI" id="CHEBI:58937"/>
    </cofactor>
</comment>
<sequence length="329" mass="34562">MTNETTREIPYIAAINEAIHQEMARDEDVVFFGQSVGNNPEDPFVKAFGDGRVRVTPISETAEIGMAAGAALAGKRPVVDCTMAEFLLVAMDQVVNEANRFHYMSGGQVKAPLVLKAGYGFTAGWAGQHTGSIYGMFMGIPGLKVALPSTPADAKGLMATAIRDDNPVLFLHHYLLTLEKGPVPEGEHLVPFGQAVVRREGADVTLVATGWTVGHALGAAEQLAAEGVSAEVIDPRTIAPLDTATVLTSVAKTGRLVLVDQATRHSSVSAVIAAEVAEHGFSSLRAPIVQVTALDASIPYSKPMEDFILPDTGKIVAAVRQVLGAGVVA</sequence>
<dbReference type="InterPro" id="IPR033248">
    <property type="entry name" value="Transketolase_C"/>
</dbReference>
<dbReference type="Proteomes" id="UP001296706">
    <property type="component" value="Unassembled WGS sequence"/>
</dbReference>
<evidence type="ECO:0000256" key="3">
    <source>
        <dbReference type="ARBA" id="ARBA00023052"/>
    </source>
</evidence>
<gene>
    <name evidence="5" type="ORF">HF577_19070</name>
</gene>
<keyword evidence="3" id="KW-0786">Thiamine pyrophosphate</keyword>
<evidence type="ECO:0000259" key="4">
    <source>
        <dbReference type="SMART" id="SM00861"/>
    </source>
</evidence>